<name>A0A5D3ENZ6_9BACE</name>
<evidence type="ECO:0000313" key="2">
    <source>
        <dbReference type="EMBL" id="TYK32906.1"/>
    </source>
</evidence>
<gene>
    <name evidence="2" type="ORF">FNJ60_10225</name>
</gene>
<evidence type="ECO:0008006" key="4">
    <source>
        <dbReference type="Google" id="ProtNLM"/>
    </source>
</evidence>
<protein>
    <recommendedName>
        <fullName evidence="4">DUF4369 domain-containing protein</fullName>
    </recommendedName>
</protein>
<comment type="caution">
    <text evidence="2">The sequence shown here is derived from an EMBL/GenBank/DDBJ whole genome shotgun (WGS) entry which is preliminary data.</text>
</comment>
<evidence type="ECO:0000256" key="1">
    <source>
        <dbReference type="SAM" id="SignalP"/>
    </source>
</evidence>
<feature type="signal peptide" evidence="1">
    <location>
        <begin position="1"/>
        <end position="20"/>
    </location>
</feature>
<accession>A0A5D3ENZ6</accession>
<feature type="chain" id="PRO_5030116345" description="DUF4369 domain-containing protein" evidence="1">
    <location>
        <begin position="21"/>
        <end position="325"/>
    </location>
</feature>
<keyword evidence="3" id="KW-1185">Reference proteome</keyword>
<dbReference type="RefSeq" id="WP_027326280.1">
    <property type="nucleotide sequence ID" value="NZ_CP197398.1"/>
</dbReference>
<dbReference type="Proteomes" id="UP000324383">
    <property type="component" value="Unassembled WGS sequence"/>
</dbReference>
<evidence type="ECO:0000313" key="3">
    <source>
        <dbReference type="Proteomes" id="UP000324383"/>
    </source>
</evidence>
<dbReference type="AlphaFoldDB" id="A0A5D3ENZ6"/>
<keyword evidence="1" id="KW-0732">Signal</keyword>
<organism evidence="2 3">
    <name type="scientific">Bacteroides pyogenes</name>
    <dbReference type="NCBI Taxonomy" id="310300"/>
    <lineage>
        <taxon>Bacteria</taxon>
        <taxon>Pseudomonadati</taxon>
        <taxon>Bacteroidota</taxon>
        <taxon>Bacteroidia</taxon>
        <taxon>Bacteroidales</taxon>
        <taxon>Bacteroidaceae</taxon>
        <taxon>Bacteroides</taxon>
    </lineage>
</organism>
<proteinExistence type="predicted"/>
<reference evidence="2 3" key="1">
    <citation type="submission" date="2019-07" db="EMBL/GenBank/DDBJ databases">
        <title>Draft Genome Sequences of Bacteroides pyogenes Strains Isolated from the Uterus Holstein Dairy Cows with Metritis.</title>
        <authorList>
            <person name="Cunha F."/>
            <person name="Galvao K.N."/>
            <person name="Jeon S.J."/>
            <person name="Jeong K.C."/>
        </authorList>
    </citation>
    <scope>NUCLEOTIDE SEQUENCE [LARGE SCALE GENOMIC DNA]</scope>
    <source>
        <strain evidence="2 3">KG-31</strain>
    </source>
</reference>
<sequence length="325" mass="38222">MIKRFALLCVSAFLPIWGIAQIQKTILSAQVYDYQRNMVYFDCVQTPLIHQEFHVNPGEIHSYPFDTEQIVAMFINGRTKVLLLPGDSLHAVIRYEGKNVTSIDFTGTEQAVFHNRLYRDIERLKRDMRYKTQLLGCVVLDVKPKDRINDSRLLLDKVKNMIEEVGSACAPSVANYIMAEIESLVYNSFMEYPVMYAETRKLPVEKQEIGDYWKLMDGYVLRKDAASLRVPEYAGLLMRYCFYRNEYQARERGEDYKIPDVFEGMYKELASFYEGELRDFVLYTLLVNFIRNGKEIERADVLVKDYKERYNINKEHMHILDNLLQ</sequence>
<dbReference type="EMBL" id="VKLW01000022">
    <property type="protein sequence ID" value="TYK32906.1"/>
    <property type="molecule type" value="Genomic_DNA"/>
</dbReference>